<organism evidence="2 3">
    <name type="scientific">Ignelater luminosus</name>
    <name type="common">Cucubano</name>
    <name type="synonym">Pyrophorus luminosus</name>
    <dbReference type="NCBI Taxonomy" id="2038154"/>
    <lineage>
        <taxon>Eukaryota</taxon>
        <taxon>Metazoa</taxon>
        <taxon>Ecdysozoa</taxon>
        <taxon>Arthropoda</taxon>
        <taxon>Hexapoda</taxon>
        <taxon>Insecta</taxon>
        <taxon>Pterygota</taxon>
        <taxon>Neoptera</taxon>
        <taxon>Endopterygota</taxon>
        <taxon>Coleoptera</taxon>
        <taxon>Polyphaga</taxon>
        <taxon>Elateriformia</taxon>
        <taxon>Elateroidea</taxon>
        <taxon>Elateridae</taxon>
        <taxon>Agrypninae</taxon>
        <taxon>Pyrophorini</taxon>
        <taxon>Ignelater</taxon>
    </lineage>
</organism>
<dbReference type="Proteomes" id="UP000801492">
    <property type="component" value="Unassembled WGS sequence"/>
</dbReference>
<feature type="non-terminal residue" evidence="2">
    <location>
        <position position="119"/>
    </location>
</feature>
<feature type="region of interest" description="Disordered" evidence="1">
    <location>
        <begin position="1"/>
        <end position="23"/>
    </location>
</feature>
<comment type="caution">
    <text evidence="2">The sequence shown here is derived from an EMBL/GenBank/DDBJ whole genome shotgun (WGS) entry which is preliminary data.</text>
</comment>
<keyword evidence="3" id="KW-1185">Reference proteome</keyword>
<evidence type="ECO:0000256" key="1">
    <source>
        <dbReference type="SAM" id="MobiDB-lite"/>
    </source>
</evidence>
<feature type="compositionally biased region" description="Basic residues" evidence="1">
    <location>
        <begin position="1"/>
        <end position="10"/>
    </location>
</feature>
<proteinExistence type="predicted"/>
<protein>
    <submittedName>
        <fullName evidence="2">Uncharacterized protein</fullName>
    </submittedName>
</protein>
<reference evidence="2" key="1">
    <citation type="submission" date="2019-08" db="EMBL/GenBank/DDBJ databases">
        <title>The genome of the North American firefly Photinus pyralis.</title>
        <authorList>
            <consortium name="Photinus pyralis genome working group"/>
            <person name="Fallon T.R."/>
            <person name="Sander Lower S.E."/>
            <person name="Weng J.-K."/>
        </authorList>
    </citation>
    <scope>NUCLEOTIDE SEQUENCE</scope>
    <source>
        <strain evidence="2">TRF0915ILg1</strain>
        <tissue evidence="2">Whole body</tissue>
    </source>
</reference>
<name>A0A8K0G6G8_IGNLU</name>
<dbReference type="AlphaFoldDB" id="A0A8K0G6G8"/>
<evidence type="ECO:0000313" key="2">
    <source>
        <dbReference type="EMBL" id="KAF2890307.1"/>
    </source>
</evidence>
<gene>
    <name evidence="2" type="ORF">ILUMI_15866</name>
</gene>
<evidence type="ECO:0000313" key="3">
    <source>
        <dbReference type="Proteomes" id="UP000801492"/>
    </source>
</evidence>
<dbReference type="OrthoDB" id="6752938at2759"/>
<sequence length="119" mass="13708">MDVRKFSKRKVSPDPAEPCSSNVKIPNFDSSIVARDHDETSSNDLTALLKLNSADLGSYIKSFSLISNDMRYRLITSPFKPTSNYDFKKHVDIGKKPFRYDCFEQYEWLIYSEKLKGAL</sequence>
<accession>A0A8K0G6G8</accession>
<dbReference type="EMBL" id="VTPC01054745">
    <property type="protein sequence ID" value="KAF2890307.1"/>
    <property type="molecule type" value="Genomic_DNA"/>
</dbReference>